<dbReference type="PANTHER" id="PTHR30097">
    <property type="entry name" value="CATION EFFLUX SYSTEM PROTEIN CUSB"/>
    <property type="match status" value="1"/>
</dbReference>
<feature type="transmembrane region" description="Helical" evidence="2">
    <location>
        <begin position="284"/>
        <end position="304"/>
    </location>
</feature>
<protein>
    <submittedName>
        <fullName evidence="3">Efflux RND transporter periplasmic adaptor subunit</fullName>
    </submittedName>
</protein>
<name>A0A9J6RI32_9GAMM</name>
<gene>
    <name evidence="3" type="ORF">O0V09_01585</name>
</gene>
<evidence type="ECO:0000256" key="2">
    <source>
        <dbReference type="SAM" id="Phobius"/>
    </source>
</evidence>
<feature type="transmembrane region" description="Helical" evidence="2">
    <location>
        <begin position="388"/>
        <end position="407"/>
    </location>
</feature>
<comment type="caution">
    <text evidence="3">The sequence shown here is derived from an EMBL/GenBank/DDBJ whole genome shotgun (WGS) entry which is preliminary data.</text>
</comment>
<dbReference type="Proteomes" id="UP001069090">
    <property type="component" value="Unassembled WGS sequence"/>
</dbReference>
<keyword evidence="1" id="KW-0813">Transport</keyword>
<dbReference type="Gene3D" id="2.40.50.100">
    <property type="match status" value="1"/>
</dbReference>
<dbReference type="Gene3D" id="1.10.10.1150">
    <property type="entry name" value="Coenzyme PQQ synthesis protein D (PqqD)"/>
    <property type="match status" value="1"/>
</dbReference>
<evidence type="ECO:0000313" key="3">
    <source>
        <dbReference type="EMBL" id="MCZ0863871.1"/>
    </source>
</evidence>
<dbReference type="GO" id="GO:0060003">
    <property type="term" value="P:copper ion export"/>
    <property type="evidence" value="ECO:0007669"/>
    <property type="project" value="TreeGrafter"/>
</dbReference>
<keyword evidence="4" id="KW-1185">Reference proteome</keyword>
<keyword evidence="2" id="KW-0812">Transmembrane</keyword>
<accession>A0A9J6RI32</accession>
<dbReference type="SUPFAM" id="SSF111369">
    <property type="entry name" value="HlyD-like secretion proteins"/>
    <property type="match status" value="1"/>
</dbReference>
<reference evidence="3 4" key="1">
    <citation type="submission" date="2022-12" db="EMBL/GenBank/DDBJ databases">
        <title>Dasania phycosphaerae sp. nov., isolated from particulate material of the south coast of Korea.</title>
        <authorList>
            <person name="Jiang Y."/>
        </authorList>
    </citation>
    <scope>NUCLEOTIDE SEQUENCE [LARGE SCALE GENOMIC DNA]</scope>
    <source>
        <strain evidence="3 4">GY-19</strain>
    </source>
</reference>
<feature type="transmembrane region" description="Helical" evidence="2">
    <location>
        <begin position="152"/>
        <end position="174"/>
    </location>
</feature>
<proteinExistence type="predicted"/>
<evidence type="ECO:0000256" key="1">
    <source>
        <dbReference type="ARBA" id="ARBA00022448"/>
    </source>
</evidence>
<keyword evidence="2" id="KW-1133">Transmembrane helix</keyword>
<dbReference type="AlphaFoldDB" id="A0A9J6RI32"/>
<feature type="transmembrane region" description="Helical" evidence="2">
    <location>
        <begin position="258"/>
        <end position="278"/>
    </location>
</feature>
<sequence length="716" mass="79593">MTEPVAHPPDLPPESWAQLAALKPQLRPHLQFYLHHYRGQAWYVLADELSGNYFRLPAPAYQLLSLLDGSRSVAQAYQQLAQLQRPPSQYEVAVLLGKLHSAQLLQGDVPATATEAAQQQAKSDVWRRLRQPLVQRFALLDPDRFLARGLPWVQPLFSSLGFMLWLVVVFWALLQAGQHSADIAQHWSMRFSDPLNLMLLALAYPFIKALHELAHGFATKVWGGEVHEMGIMLVVFMPLPYVDATASNGFYSKRRRILVASAGIMMELWLAGLAFLLWSQLGAGWLKDLCFNIALIGSVSTLMFNGNPLLRFDGYYILMDMLEIPNLGSRANQYLGYLCKRYLYGFRDATSPVRAEGERGWLLAYGLAAGIYRLFISLVIALYVASEFFFIGVILALWALISQWLLPIVKIARSLWQQAQQAQLQRRLYAVSGGLGLVLVLLLFVMPVSDSSYAQGVVSLPEQAIVRAGADGFVEQVHLADGSQVEAGQLLFTLSNPSLRQRQQLLLAQRDELAARYQQALVRDPSEAQKYAADLRFNQQAVADIQQQLASLQASSRVSGSLAIVVASDLPGRYVQQGDALAYVIDKSTVSARVVVRQSDVDKVRRHTQAVEVKIHNQPQQTWPAAILREVPQASMRLPSRSLGTQGGGDIVVDARDKEGLAAIDGLFQFEISLPAAAPERALPHRVSVRFIHHSAPLALQGLAALRQFMLSHFKI</sequence>
<dbReference type="RefSeq" id="WP_258330019.1">
    <property type="nucleotide sequence ID" value="NZ_JAPTGG010000001.1"/>
</dbReference>
<feature type="transmembrane region" description="Helical" evidence="2">
    <location>
        <begin position="195"/>
        <end position="211"/>
    </location>
</feature>
<dbReference type="GO" id="GO:0015679">
    <property type="term" value="P:plasma membrane copper ion transport"/>
    <property type="evidence" value="ECO:0007669"/>
    <property type="project" value="TreeGrafter"/>
</dbReference>
<dbReference type="GO" id="GO:0030313">
    <property type="term" value="C:cell envelope"/>
    <property type="evidence" value="ECO:0007669"/>
    <property type="project" value="TreeGrafter"/>
</dbReference>
<dbReference type="InterPro" id="IPR041881">
    <property type="entry name" value="PqqD_sf"/>
</dbReference>
<keyword evidence="2" id="KW-0472">Membrane</keyword>
<feature type="transmembrane region" description="Helical" evidence="2">
    <location>
        <begin position="428"/>
        <end position="448"/>
    </location>
</feature>
<organism evidence="3 4">
    <name type="scientific">Dasania phycosphaerae</name>
    <dbReference type="NCBI Taxonomy" id="2950436"/>
    <lineage>
        <taxon>Bacteria</taxon>
        <taxon>Pseudomonadati</taxon>
        <taxon>Pseudomonadota</taxon>
        <taxon>Gammaproteobacteria</taxon>
        <taxon>Cellvibrionales</taxon>
        <taxon>Spongiibacteraceae</taxon>
        <taxon>Dasania</taxon>
    </lineage>
</organism>
<dbReference type="InterPro" id="IPR051909">
    <property type="entry name" value="MFP_Cation_Efflux"/>
</dbReference>
<dbReference type="PANTHER" id="PTHR30097:SF4">
    <property type="entry name" value="SLR6042 PROTEIN"/>
    <property type="match status" value="1"/>
</dbReference>
<feature type="transmembrane region" description="Helical" evidence="2">
    <location>
        <begin position="231"/>
        <end position="251"/>
    </location>
</feature>
<feature type="transmembrane region" description="Helical" evidence="2">
    <location>
        <begin position="362"/>
        <end position="382"/>
    </location>
</feature>
<dbReference type="EMBL" id="JAPTGG010000001">
    <property type="protein sequence ID" value="MCZ0863871.1"/>
    <property type="molecule type" value="Genomic_DNA"/>
</dbReference>
<evidence type="ECO:0000313" key="4">
    <source>
        <dbReference type="Proteomes" id="UP001069090"/>
    </source>
</evidence>